<dbReference type="Pfam" id="PF01420">
    <property type="entry name" value="Methylase_S"/>
    <property type="match status" value="1"/>
</dbReference>
<evidence type="ECO:0000256" key="1">
    <source>
        <dbReference type="ARBA" id="ARBA00010923"/>
    </source>
</evidence>
<keyword evidence="2" id="KW-0680">Restriction system</keyword>
<accession>A0ABD7HH42</accession>
<keyword evidence="5" id="KW-0378">Hydrolase</keyword>
<feature type="domain" description="Type I restriction modification DNA specificity" evidence="4">
    <location>
        <begin position="166"/>
        <end position="308"/>
    </location>
</feature>
<proteinExistence type="inferred from homology"/>
<dbReference type="GO" id="GO:0004519">
    <property type="term" value="F:endonuclease activity"/>
    <property type="evidence" value="ECO:0007669"/>
    <property type="project" value="UniProtKB-KW"/>
</dbReference>
<evidence type="ECO:0000313" key="6">
    <source>
        <dbReference type="Proteomes" id="UP000284557"/>
    </source>
</evidence>
<dbReference type="InterPro" id="IPR044946">
    <property type="entry name" value="Restrct_endonuc_typeI_TRD_sf"/>
</dbReference>
<evidence type="ECO:0000313" key="5">
    <source>
        <dbReference type="EMBL" id="RIT29261.1"/>
    </source>
</evidence>
<dbReference type="EMBL" id="QXBN01000033">
    <property type="protein sequence ID" value="RIT29261.1"/>
    <property type="molecule type" value="Genomic_DNA"/>
</dbReference>
<reference evidence="5 6" key="1">
    <citation type="submission" date="2018-08" db="EMBL/GenBank/DDBJ databases">
        <title>Linezolid Resistance in Mycobacterium abscessus: MIC Distribution and Comprehensive Investigation of Resistance Mechanisms.</title>
        <authorList>
            <person name="Ye M."/>
            <person name="Xu L."/>
            <person name="Zou Y."/>
            <person name="Li B."/>
            <person name="Guo Q."/>
            <person name="Zhang Y."/>
            <person name="Zhan M."/>
            <person name="Xu B."/>
            <person name="Yu F."/>
            <person name="Zhang Z."/>
            <person name="Chu H."/>
        </authorList>
    </citation>
    <scope>NUCLEOTIDE SEQUENCE [LARGE SCALE GENOMIC DNA]</scope>
    <source>
        <strain evidence="5 6">G143</strain>
    </source>
</reference>
<comment type="similarity">
    <text evidence="1">Belongs to the type-I restriction system S methylase family.</text>
</comment>
<gene>
    <name evidence="5" type="ORF">D2E76_25470</name>
</gene>
<sequence>MKLKRLDEIFELRHGNSLTFSNLVRVKAPDGVNFVGRAARNNGVSGRVIVPPDVKLGGPGDISVALNGQGGALASFVQPSEFVTGYHVAILSPRDGSMPLEERLWWARCIWENHYRYGFGRQANRTLQSLLLPPKVPAFVQAAAATLNAIGENSGSGKTINLGSRSWRSYPLVDLFEIQKGRRLTKREQILGDTPYVSTTMRNNGVSAYISIKPQFPGNSISVPYNGAVAYAFYQPIPFAAGDDVHVLIPLDGVPSAALLFVCGVIRGEAYKYSYGRKWHLERMRASSLLLPSSRSGKPDWKFMSDYILSRSLGGIAV</sequence>
<evidence type="ECO:0000259" key="4">
    <source>
        <dbReference type="Pfam" id="PF01420"/>
    </source>
</evidence>
<dbReference type="GO" id="GO:0003677">
    <property type="term" value="F:DNA binding"/>
    <property type="evidence" value="ECO:0007669"/>
    <property type="project" value="UniProtKB-KW"/>
</dbReference>
<dbReference type="AlphaFoldDB" id="A0ABD7HH42"/>
<comment type="caution">
    <text evidence="5">The sequence shown here is derived from an EMBL/GenBank/DDBJ whole genome shotgun (WGS) entry which is preliminary data.</text>
</comment>
<evidence type="ECO:0000256" key="3">
    <source>
        <dbReference type="ARBA" id="ARBA00023125"/>
    </source>
</evidence>
<keyword evidence="3" id="KW-0238">DNA-binding</keyword>
<name>A0ABD7HH42_9MYCO</name>
<dbReference type="Proteomes" id="UP000284557">
    <property type="component" value="Unassembled WGS sequence"/>
</dbReference>
<organism evidence="5 6">
    <name type="scientific">Mycobacteroides abscessus</name>
    <dbReference type="NCBI Taxonomy" id="36809"/>
    <lineage>
        <taxon>Bacteria</taxon>
        <taxon>Bacillati</taxon>
        <taxon>Actinomycetota</taxon>
        <taxon>Actinomycetes</taxon>
        <taxon>Mycobacteriales</taxon>
        <taxon>Mycobacteriaceae</taxon>
        <taxon>Mycobacteroides</taxon>
    </lineage>
</organism>
<keyword evidence="5" id="KW-0540">Nuclease</keyword>
<keyword evidence="5" id="KW-0255">Endonuclease</keyword>
<dbReference type="InterPro" id="IPR000055">
    <property type="entry name" value="Restrct_endonuc_typeI_TRD"/>
</dbReference>
<dbReference type="GO" id="GO:0009307">
    <property type="term" value="P:DNA restriction-modification system"/>
    <property type="evidence" value="ECO:0007669"/>
    <property type="project" value="UniProtKB-KW"/>
</dbReference>
<dbReference type="SUPFAM" id="SSF116734">
    <property type="entry name" value="DNA methylase specificity domain"/>
    <property type="match status" value="1"/>
</dbReference>
<protein>
    <submittedName>
        <fullName evidence="5">Restriction endonuclease subunit S</fullName>
    </submittedName>
</protein>
<evidence type="ECO:0000256" key="2">
    <source>
        <dbReference type="ARBA" id="ARBA00022747"/>
    </source>
</evidence>
<dbReference type="Gene3D" id="3.90.220.20">
    <property type="entry name" value="DNA methylase specificity domains"/>
    <property type="match status" value="1"/>
</dbReference>